<dbReference type="EMBL" id="JBCNJP010000003">
    <property type="protein sequence ID" value="KAK9079898.1"/>
    <property type="molecule type" value="Genomic_DNA"/>
</dbReference>
<organism evidence="2 3">
    <name type="scientific">Deinandra increscens subsp. villosa</name>
    <dbReference type="NCBI Taxonomy" id="3103831"/>
    <lineage>
        <taxon>Eukaryota</taxon>
        <taxon>Viridiplantae</taxon>
        <taxon>Streptophyta</taxon>
        <taxon>Embryophyta</taxon>
        <taxon>Tracheophyta</taxon>
        <taxon>Spermatophyta</taxon>
        <taxon>Magnoliopsida</taxon>
        <taxon>eudicotyledons</taxon>
        <taxon>Gunneridae</taxon>
        <taxon>Pentapetalae</taxon>
        <taxon>asterids</taxon>
        <taxon>campanulids</taxon>
        <taxon>Asterales</taxon>
        <taxon>Asteraceae</taxon>
        <taxon>Asteroideae</taxon>
        <taxon>Heliantheae alliance</taxon>
        <taxon>Madieae</taxon>
        <taxon>Madiinae</taxon>
        <taxon>Deinandra</taxon>
    </lineage>
</organism>
<gene>
    <name evidence="2" type="ORF">SSX86_001572</name>
</gene>
<evidence type="ECO:0000313" key="2">
    <source>
        <dbReference type="EMBL" id="KAK9079898.1"/>
    </source>
</evidence>
<feature type="compositionally biased region" description="Basic residues" evidence="1">
    <location>
        <begin position="27"/>
        <end position="39"/>
    </location>
</feature>
<dbReference type="AlphaFoldDB" id="A0AAP0DZC1"/>
<reference evidence="2 3" key="1">
    <citation type="submission" date="2024-04" db="EMBL/GenBank/DDBJ databases">
        <title>The reference genome of an endangered Asteraceae, Deinandra increscens subsp. villosa, native to the Central Coast of California.</title>
        <authorList>
            <person name="Guilliams M."/>
            <person name="Hasenstab-Lehman K."/>
            <person name="Meyer R."/>
            <person name="Mcevoy S."/>
        </authorList>
    </citation>
    <scope>NUCLEOTIDE SEQUENCE [LARGE SCALE GENOMIC DNA]</scope>
    <source>
        <tissue evidence="2">Leaf</tissue>
    </source>
</reference>
<name>A0AAP0DZC1_9ASTR</name>
<comment type="caution">
    <text evidence="2">The sequence shown here is derived from an EMBL/GenBank/DDBJ whole genome shotgun (WGS) entry which is preliminary data.</text>
</comment>
<feature type="region of interest" description="Disordered" evidence="1">
    <location>
        <begin position="27"/>
        <end position="56"/>
    </location>
</feature>
<feature type="compositionally biased region" description="Polar residues" evidence="1">
    <location>
        <begin position="42"/>
        <end position="56"/>
    </location>
</feature>
<dbReference type="Proteomes" id="UP001408789">
    <property type="component" value="Unassembled WGS sequence"/>
</dbReference>
<evidence type="ECO:0000313" key="3">
    <source>
        <dbReference type="Proteomes" id="UP001408789"/>
    </source>
</evidence>
<protein>
    <submittedName>
        <fullName evidence="2">Uncharacterized protein</fullName>
    </submittedName>
</protein>
<accession>A0AAP0DZC1</accession>
<sequence>MGASAENLKFEQHKAVEDDQTIVLPPRKNKKRKLTKLKSAKQQLQEQTQWTPTDLETTPERELRLMQKMQISIEKLEKSQFFSVFLDQVRTLEASDHFAAFMDILSVLASGSSEATTLDVFVGIGTWEVLDSGIGQETAVNG</sequence>
<keyword evidence="3" id="KW-1185">Reference proteome</keyword>
<evidence type="ECO:0000256" key="1">
    <source>
        <dbReference type="SAM" id="MobiDB-lite"/>
    </source>
</evidence>
<proteinExistence type="predicted"/>